<dbReference type="InterPro" id="IPR050321">
    <property type="entry name" value="Glycosyltr_2/OpgH_subfam"/>
</dbReference>
<dbReference type="InterPro" id="IPR009875">
    <property type="entry name" value="PilZ_domain"/>
</dbReference>
<keyword evidence="4 7" id="KW-0812">Transmembrane</keyword>
<dbReference type="GO" id="GO:0016758">
    <property type="term" value="F:hexosyltransferase activity"/>
    <property type="evidence" value="ECO:0007669"/>
    <property type="project" value="TreeGrafter"/>
</dbReference>
<dbReference type="InterPro" id="IPR029044">
    <property type="entry name" value="Nucleotide-diphossugar_trans"/>
</dbReference>
<evidence type="ECO:0000256" key="4">
    <source>
        <dbReference type="ARBA" id="ARBA00022692"/>
    </source>
</evidence>
<keyword evidence="5 7" id="KW-1133">Transmembrane helix</keyword>
<evidence type="ECO:0000313" key="10">
    <source>
        <dbReference type="Proteomes" id="UP000189681"/>
    </source>
</evidence>
<dbReference type="Pfam" id="PF07238">
    <property type="entry name" value="PilZ"/>
    <property type="match status" value="2"/>
</dbReference>
<feature type="transmembrane region" description="Helical" evidence="7">
    <location>
        <begin position="343"/>
        <end position="364"/>
    </location>
</feature>
<dbReference type="Gene3D" id="2.40.10.220">
    <property type="entry name" value="predicted glycosyltransferase like domains"/>
    <property type="match status" value="1"/>
</dbReference>
<feature type="transmembrane region" description="Helical" evidence="7">
    <location>
        <begin position="314"/>
        <end position="336"/>
    </location>
</feature>
<keyword evidence="6 7" id="KW-0472">Membrane</keyword>
<dbReference type="CDD" id="cd06421">
    <property type="entry name" value="CESA_CelA_like"/>
    <property type="match status" value="1"/>
</dbReference>
<dbReference type="STRING" id="1004156.AYP45_05380"/>
<dbReference type="AlphaFoldDB" id="A0A1V4AVG2"/>
<proteinExistence type="predicted"/>
<dbReference type="PANTHER" id="PTHR43867">
    <property type="entry name" value="CELLULOSE SYNTHASE CATALYTIC SUBUNIT A [UDP-FORMING]"/>
    <property type="match status" value="1"/>
</dbReference>
<keyword evidence="2" id="KW-0328">Glycosyltransferase</keyword>
<dbReference type="PANTHER" id="PTHR43867:SF2">
    <property type="entry name" value="CELLULOSE SYNTHASE CATALYTIC SUBUNIT A [UDP-FORMING]"/>
    <property type="match status" value="1"/>
</dbReference>
<gene>
    <name evidence="9" type="ORF">AYP45_05380</name>
</gene>
<keyword evidence="3" id="KW-0808">Transferase</keyword>
<feature type="domain" description="PilZ" evidence="8">
    <location>
        <begin position="513"/>
        <end position="599"/>
    </location>
</feature>
<dbReference type="Proteomes" id="UP000189681">
    <property type="component" value="Unassembled WGS sequence"/>
</dbReference>
<dbReference type="Pfam" id="PF13641">
    <property type="entry name" value="Glyco_tranf_2_3"/>
    <property type="match status" value="1"/>
</dbReference>
<name>A0A1V4AVG2_9BACT</name>
<organism evidence="9 10">
    <name type="scientific">Candidatus Brocadia carolinensis</name>
    <dbReference type="NCBI Taxonomy" id="1004156"/>
    <lineage>
        <taxon>Bacteria</taxon>
        <taxon>Pseudomonadati</taxon>
        <taxon>Planctomycetota</taxon>
        <taxon>Candidatus Brocadiia</taxon>
        <taxon>Candidatus Brocadiales</taxon>
        <taxon>Candidatus Brocadiaceae</taxon>
        <taxon>Candidatus Brocadia</taxon>
    </lineage>
</organism>
<accession>A0A1V4AVG2</accession>
<feature type="transmembrane region" description="Helical" evidence="7">
    <location>
        <begin position="275"/>
        <end position="294"/>
    </location>
</feature>
<protein>
    <recommendedName>
        <fullName evidence="8">PilZ domain-containing protein</fullName>
    </recommendedName>
</protein>
<comment type="caution">
    <text evidence="9">The sequence shown here is derived from an EMBL/GenBank/DDBJ whole genome shotgun (WGS) entry which is preliminary data.</text>
</comment>
<feature type="transmembrane region" description="Helical" evidence="7">
    <location>
        <begin position="245"/>
        <end position="263"/>
    </location>
</feature>
<dbReference type="Gene3D" id="3.90.550.10">
    <property type="entry name" value="Spore Coat Polysaccharide Biosynthesis Protein SpsA, Chain A"/>
    <property type="match status" value="1"/>
</dbReference>
<dbReference type="SUPFAM" id="SSF53448">
    <property type="entry name" value="Nucleotide-diphospho-sugar transferases"/>
    <property type="match status" value="1"/>
</dbReference>
<comment type="subcellular location">
    <subcellularLocation>
        <location evidence="1">Membrane</location>
        <topology evidence="1">Multi-pass membrane protein</topology>
    </subcellularLocation>
</comment>
<evidence type="ECO:0000256" key="1">
    <source>
        <dbReference type="ARBA" id="ARBA00004141"/>
    </source>
</evidence>
<evidence type="ECO:0000256" key="7">
    <source>
        <dbReference type="SAM" id="Phobius"/>
    </source>
</evidence>
<evidence type="ECO:0000313" key="9">
    <source>
        <dbReference type="EMBL" id="OOP57122.1"/>
    </source>
</evidence>
<dbReference type="EMBL" id="AYTS01000044">
    <property type="protein sequence ID" value="OOP57122.1"/>
    <property type="molecule type" value="Genomic_DNA"/>
</dbReference>
<evidence type="ECO:0000259" key="8">
    <source>
        <dbReference type="Pfam" id="PF07238"/>
    </source>
</evidence>
<sequence>MAREAEKWGCKYIARKDGKDAKAGNLNNALYRTDGDYIAVFDADFVPQPNFIDKTIGYFQDPKVAFVQTPHNYYNIDSFQFRVDKKKEQTWNEQDIFYKLMMPCRDYWNSSFFAGSAAIVRKQALKDIGGIATGNITEDINTTLHFYTHGWKGVYHNEILSNGLAAKDLKNYHTQVLRWAEGNIGLFFVNNPLFIRGLTFSQRICFFAVIFGWLIGFPKLIYFILPSLMILSGGYPIGSFDFSFIWRYAMFLGVILFGFKFACRGYGKIRYDEAYLMMNFFVFIKAVLKNILRVKSKFKVTGKGMQISTTLTEIIPQSFLCLICFAGISWGGLKLWYGISSDYLGIGVAIFWSFVNGFLAMSGIELVTRPYFKRKEFRFIGTVPVRYTIISDSGSEVNVGISRDLNEHGISMVTFAPLPMDKKIMLTLFLNEKVLSCNATVLYTAQASDVYSYLRGKMFVHGLKFEGLSREEMDFITRYCFNTVLPRFLQRYGQKSSVFFRMIFKICNHERFRKHARKKITIPLIIYLQGKPSLVVVTNDISASGLSFTSYVTMEAGTTLTIEVFTPFGKFFAEGEVRQMREIVADSSYGIGVKFTRLFDSEEDIYSRSTGEDERESLGRWLKTIPKGNN</sequence>
<dbReference type="GO" id="GO:0035438">
    <property type="term" value="F:cyclic-di-GMP binding"/>
    <property type="evidence" value="ECO:0007669"/>
    <property type="project" value="InterPro"/>
</dbReference>
<evidence type="ECO:0000256" key="2">
    <source>
        <dbReference type="ARBA" id="ARBA00022676"/>
    </source>
</evidence>
<feature type="transmembrane region" description="Helical" evidence="7">
    <location>
        <begin position="204"/>
        <end position="225"/>
    </location>
</feature>
<evidence type="ECO:0000256" key="5">
    <source>
        <dbReference type="ARBA" id="ARBA00022989"/>
    </source>
</evidence>
<evidence type="ECO:0000256" key="3">
    <source>
        <dbReference type="ARBA" id="ARBA00022679"/>
    </source>
</evidence>
<evidence type="ECO:0000256" key="6">
    <source>
        <dbReference type="ARBA" id="ARBA00023136"/>
    </source>
</evidence>
<dbReference type="GO" id="GO:0005886">
    <property type="term" value="C:plasma membrane"/>
    <property type="evidence" value="ECO:0007669"/>
    <property type="project" value="TreeGrafter"/>
</dbReference>
<feature type="domain" description="PilZ" evidence="8">
    <location>
        <begin position="373"/>
        <end position="481"/>
    </location>
</feature>
<reference evidence="9 10" key="1">
    <citation type="journal article" date="2017" name="Water Res.">
        <title>Discovery and metagenomic analysis of an anammox bacterial enrichment related to Candidatus "Brocadia caroliniensis" in a full-scale glycerol-fed nitritation-denitritation separate centrate treatment process.</title>
        <authorList>
            <person name="Park H."/>
            <person name="Brotto A.C."/>
            <person name="van Loosdrecht M.C."/>
            <person name="Chandran K."/>
        </authorList>
    </citation>
    <scope>NUCLEOTIDE SEQUENCE [LARGE SCALE GENOMIC DNA]</scope>
    <source>
        <strain evidence="9">26THWARD</strain>
    </source>
</reference>